<accession>A0ABS7T5E0</accession>
<evidence type="ECO:0000313" key="2">
    <source>
        <dbReference type="EMBL" id="MBZ4039099.1"/>
    </source>
</evidence>
<name>A0ABS7T5E0_9GAMM</name>
<feature type="coiled-coil region" evidence="1">
    <location>
        <begin position="47"/>
        <end position="78"/>
    </location>
</feature>
<dbReference type="RefSeq" id="WP_223675340.1">
    <property type="nucleotide sequence ID" value="NZ_JAINZW010000002.1"/>
</dbReference>
<evidence type="ECO:0000256" key="1">
    <source>
        <dbReference type="SAM" id="Coils"/>
    </source>
</evidence>
<comment type="caution">
    <text evidence="2">The sequence shown here is derived from an EMBL/GenBank/DDBJ whole genome shotgun (WGS) entry which is preliminary data.</text>
</comment>
<gene>
    <name evidence="2" type="ORF">K6753_06080</name>
</gene>
<evidence type="ECO:0008006" key="4">
    <source>
        <dbReference type="Google" id="ProtNLM"/>
    </source>
</evidence>
<organism evidence="2 3">
    <name type="scientific">Novilysobacter selenitireducens</name>
    <dbReference type="NCBI Taxonomy" id="2872639"/>
    <lineage>
        <taxon>Bacteria</taxon>
        <taxon>Pseudomonadati</taxon>
        <taxon>Pseudomonadota</taxon>
        <taxon>Gammaproteobacteria</taxon>
        <taxon>Lysobacterales</taxon>
        <taxon>Lysobacteraceae</taxon>
        <taxon>Novilysobacter</taxon>
    </lineage>
</organism>
<keyword evidence="3" id="KW-1185">Reference proteome</keyword>
<proteinExistence type="predicted"/>
<protein>
    <recommendedName>
        <fullName evidence="4">DUF1640 domain-containing protein</fullName>
    </recommendedName>
</protein>
<dbReference type="EMBL" id="JAINZW010000002">
    <property type="protein sequence ID" value="MBZ4039099.1"/>
    <property type="molecule type" value="Genomic_DNA"/>
</dbReference>
<keyword evidence="1" id="KW-0175">Coiled coil</keyword>
<evidence type="ECO:0000313" key="3">
    <source>
        <dbReference type="Proteomes" id="UP001430954"/>
    </source>
</evidence>
<sequence length="125" mass="13957">MFAKYLCEFPLFKRSVAISAFGSGSIAITGEAKFHVTRKPRTVEERLDYLQDQIAEVRQEISEEIKKMQVQIERVDKDAATGIADNARDIRSIRETLEKSATGGVKQQVFGVLLVLYGSIAAYVT</sequence>
<reference evidence="2 3" key="1">
    <citation type="submission" date="2021-09" db="EMBL/GenBank/DDBJ databases">
        <title>Lysobacter sp. 13A isolated from the river sediment.</title>
        <authorList>
            <person name="Liu H."/>
            <person name="Li S."/>
            <person name="Mao S."/>
        </authorList>
    </citation>
    <scope>NUCLEOTIDE SEQUENCE [LARGE SCALE GENOMIC DNA]</scope>
    <source>
        <strain evidence="2 3">13A</strain>
    </source>
</reference>
<dbReference type="Proteomes" id="UP001430954">
    <property type="component" value="Unassembled WGS sequence"/>
</dbReference>